<sequence length="85" mass="9212">MAKKNTPSNGIKYTTHLSPKSNPMHSKAVSNPTVKHKRFNTGSKTYCGTSTIKSTAQSPVINNVAITPPSSRITQITLAKNERTD</sequence>
<keyword evidence="3" id="KW-1185">Reference proteome</keyword>
<name>A0ABQ4PQY6_9GAMM</name>
<organism evidence="2 3">
    <name type="scientific">Shewanella sairae</name>
    <dbReference type="NCBI Taxonomy" id="190310"/>
    <lineage>
        <taxon>Bacteria</taxon>
        <taxon>Pseudomonadati</taxon>
        <taxon>Pseudomonadota</taxon>
        <taxon>Gammaproteobacteria</taxon>
        <taxon>Alteromonadales</taxon>
        <taxon>Shewanellaceae</taxon>
        <taxon>Shewanella</taxon>
    </lineage>
</organism>
<comment type="caution">
    <text evidence="2">The sequence shown here is derived from an EMBL/GenBank/DDBJ whole genome shotgun (WGS) entry which is preliminary data.</text>
</comment>
<evidence type="ECO:0000313" key="3">
    <source>
        <dbReference type="Proteomes" id="UP000887104"/>
    </source>
</evidence>
<evidence type="ECO:0000313" key="2">
    <source>
        <dbReference type="EMBL" id="GIU51776.1"/>
    </source>
</evidence>
<accession>A0ABQ4PQY6</accession>
<reference evidence="2" key="1">
    <citation type="submission" date="2021-05" db="EMBL/GenBank/DDBJ databases">
        <title>Molecular characterization for Shewanella algae harboring chromosomal blaOXA-55-like strains isolated from clinical and environment sample.</title>
        <authorList>
            <person name="Ohama Y."/>
            <person name="Aoki K."/>
            <person name="Harada S."/>
            <person name="Moriya K."/>
            <person name="Ishii Y."/>
            <person name="Tateda K."/>
        </authorList>
    </citation>
    <scope>NUCLEOTIDE SEQUENCE</scope>
    <source>
        <strain evidence="2">JCM 11563</strain>
    </source>
</reference>
<feature type="region of interest" description="Disordered" evidence="1">
    <location>
        <begin position="1"/>
        <end position="32"/>
    </location>
</feature>
<dbReference type="EMBL" id="BPEY01000131">
    <property type="protein sequence ID" value="GIU51776.1"/>
    <property type="molecule type" value="Genomic_DNA"/>
</dbReference>
<proteinExistence type="predicted"/>
<dbReference type="Proteomes" id="UP000887104">
    <property type="component" value="Unassembled WGS sequence"/>
</dbReference>
<gene>
    <name evidence="2" type="ORF">TUM4438_42590</name>
</gene>
<protein>
    <submittedName>
        <fullName evidence="2">Uncharacterized protein</fullName>
    </submittedName>
</protein>
<evidence type="ECO:0000256" key="1">
    <source>
        <dbReference type="SAM" id="MobiDB-lite"/>
    </source>
</evidence>